<reference evidence="2" key="1">
    <citation type="submission" date="2020-05" db="EMBL/GenBank/DDBJ databases">
        <title>WGS assembly of Panicum virgatum.</title>
        <authorList>
            <person name="Lovell J.T."/>
            <person name="Jenkins J."/>
            <person name="Shu S."/>
            <person name="Juenger T.E."/>
            <person name="Schmutz J."/>
        </authorList>
    </citation>
    <scope>NUCLEOTIDE SEQUENCE</scope>
    <source>
        <strain evidence="2">AP13</strain>
    </source>
</reference>
<dbReference type="Proteomes" id="UP000823388">
    <property type="component" value="Chromosome 4N"/>
</dbReference>
<evidence type="ECO:0000313" key="3">
    <source>
        <dbReference type="Proteomes" id="UP000823388"/>
    </source>
</evidence>
<protein>
    <submittedName>
        <fullName evidence="2">Uncharacterized protein</fullName>
    </submittedName>
</protein>
<keyword evidence="3" id="KW-1185">Reference proteome</keyword>
<comment type="caution">
    <text evidence="2">The sequence shown here is derived from an EMBL/GenBank/DDBJ whole genome shotgun (WGS) entry which is preliminary data.</text>
</comment>
<feature type="compositionally biased region" description="Basic and acidic residues" evidence="1">
    <location>
        <begin position="85"/>
        <end position="94"/>
    </location>
</feature>
<feature type="region of interest" description="Disordered" evidence="1">
    <location>
        <begin position="49"/>
        <end position="108"/>
    </location>
</feature>
<dbReference type="AlphaFoldDB" id="A0A8T0T614"/>
<proteinExistence type="predicted"/>
<organism evidence="2 3">
    <name type="scientific">Panicum virgatum</name>
    <name type="common">Blackwell switchgrass</name>
    <dbReference type="NCBI Taxonomy" id="38727"/>
    <lineage>
        <taxon>Eukaryota</taxon>
        <taxon>Viridiplantae</taxon>
        <taxon>Streptophyta</taxon>
        <taxon>Embryophyta</taxon>
        <taxon>Tracheophyta</taxon>
        <taxon>Spermatophyta</taxon>
        <taxon>Magnoliopsida</taxon>
        <taxon>Liliopsida</taxon>
        <taxon>Poales</taxon>
        <taxon>Poaceae</taxon>
        <taxon>PACMAD clade</taxon>
        <taxon>Panicoideae</taxon>
        <taxon>Panicodae</taxon>
        <taxon>Paniceae</taxon>
        <taxon>Panicinae</taxon>
        <taxon>Panicum</taxon>
        <taxon>Panicum sect. Hiantes</taxon>
    </lineage>
</organism>
<evidence type="ECO:0000313" key="2">
    <source>
        <dbReference type="EMBL" id="KAG2604665.1"/>
    </source>
</evidence>
<dbReference type="EMBL" id="CM029044">
    <property type="protein sequence ID" value="KAG2604665.1"/>
    <property type="molecule type" value="Genomic_DNA"/>
</dbReference>
<evidence type="ECO:0000256" key="1">
    <source>
        <dbReference type="SAM" id="MobiDB-lite"/>
    </source>
</evidence>
<accession>A0A8T0T614</accession>
<name>A0A8T0T614_PANVG</name>
<sequence>MKIHATDHAASLQIVVGKIRLFHIRMSTDMSSNFSIKYVIRKSFPIDKPPSTSLLSHNENTPASPILPLPATNDTSSVTRSAAKRTIDFDHSETHAQSMEDDAKHQKK</sequence>
<feature type="compositionally biased region" description="Polar residues" evidence="1">
    <location>
        <begin position="50"/>
        <end position="63"/>
    </location>
</feature>
<gene>
    <name evidence="2" type="ORF">PVAP13_4NG120561</name>
</gene>